<dbReference type="EMBL" id="CP053452">
    <property type="protein sequence ID" value="QJW99955.1"/>
    <property type="molecule type" value="Genomic_DNA"/>
</dbReference>
<dbReference type="Proteomes" id="UP000503447">
    <property type="component" value="Chromosome"/>
</dbReference>
<gene>
    <name evidence="1" type="ORF">FTUN_7578</name>
</gene>
<keyword evidence="2" id="KW-1185">Reference proteome</keyword>
<dbReference type="KEGG" id="ftj:FTUN_7578"/>
<dbReference type="RefSeq" id="WP_171474822.1">
    <property type="nucleotide sequence ID" value="NZ_CP053452.2"/>
</dbReference>
<evidence type="ECO:0000313" key="2">
    <source>
        <dbReference type="Proteomes" id="UP000503447"/>
    </source>
</evidence>
<dbReference type="AlphaFoldDB" id="A0A6M5Z1I2"/>
<reference evidence="2" key="1">
    <citation type="submission" date="2020-05" db="EMBL/GenBank/DDBJ databases">
        <title>Frigoriglobus tundricola gen. nov., sp. nov., a psychrotolerant cellulolytic planctomycete of the family Gemmataceae with two divergent copies of 16S rRNA gene.</title>
        <authorList>
            <person name="Kulichevskaya I.S."/>
            <person name="Ivanova A.A."/>
            <person name="Naumoff D.G."/>
            <person name="Beletsky A.V."/>
            <person name="Rijpstra W.I.C."/>
            <person name="Sinninghe Damste J.S."/>
            <person name="Mardanov A.V."/>
            <person name="Ravin N.V."/>
            <person name="Dedysh S.N."/>
        </authorList>
    </citation>
    <scope>NUCLEOTIDE SEQUENCE [LARGE SCALE GENOMIC DNA]</scope>
    <source>
        <strain evidence="2">PL17</strain>
    </source>
</reference>
<organism evidence="1 2">
    <name type="scientific">Frigoriglobus tundricola</name>
    <dbReference type="NCBI Taxonomy" id="2774151"/>
    <lineage>
        <taxon>Bacteria</taxon>
        <taxon>Pseudomonadati</taxon>
        <taxon>Planctomycetota</taxon>
        <taxon>Planctomycetia</taxon>
        <taxon>Gemmatales</taxon>
        <taxon>Gemmataceae</taxon>
        <taxon>Frigoriglobus</taxon>
    </lineage>
</organism>
<protein>
    <recommendedName>
        <fullName evidence="3">PepSY domain-containing protein</fullName>
    </recommendedName>
</protein>
<accession>A0A6M5Z1I2</accession>
<proteinExistence type="predicted"/>
<evidence type="ECO:0000313" key="1">
    <source>
        <dbReference type="EMBL" id="QJW99955.1"/>
    </source>
</evidence>
<evidence type="ECO:0008006" key="3">
    <source>
        <dbReference type="Google" id="ProtNLM"/>
    </source>
</evidence>
<name>A0A6M5Z1I2_9BACT</name>
<sequence>MTTVMAAPAVTRPQAIGIAEADAVLMYGKYLHTLVLEMSLHDNGWHLEYRPRRDGYRTGGGPHYVIDAETGAIVSKTYYQ</sequence>